<reference evidence="1" key="1">
    <citation type="submission" date="2018-05" db="EMBL/GenBank/DDBJ databases">
        <authorList>
            <person name="Lanie J.A."/>
            <person name="Ng W.-L."/>
            <person name="Kazmierczak K.M."/>
            <person name="Andrzejewski T.M."/>
            <person name="Davidsen T.M."/>
            <person name="Wayne K.J."/>
            <person name="Tettelin H."/>
            <person name="Glass J.I."/>
            <person name="Rusch D."/>
            <person name="Podicherti R."/>
            <person name="Tsui H.-C.T."/>
            <person name="Winkler M.E."/>
        </authorList>
    </citation>
    <scope>NUCLEOTIDE SEQUENCE</scope>
</reference>
<organism evidence="1">
    <name type="scientific">marine metagenome</name>
    <dbReference type="NCBI Taxonomy" id="408172"/>
    <lineage>
        <taxon>unclassified sequences</taxon>
        <taxon>metagenomes</taxon>
        <taxon>ecological metagenomes</taxon>
    </lineage>
</organism>
<proteinExistence type="predicted"/>
<dbReference type="AlphaFoldDB" id="A0A383D2C0"/>
<feature type="non-terminal residue" evidence="1">
    <location>
        <position position="40"/>
    </location>
</feature>
<dbReference type="EMBL" id="UINC01213598">
    <property type="protein sequence ID" value="SVE38454.1"/>
    <property type="molecule type" value="Genomic_DNA"/>
</dbReference>
<gene>
    <name evidence="1" type="ORF">METZ01_LOCUS491308</name>
</gene>
<name>A0A383D2C0_9ZZZZ</name>
<protein>
    <submittedName>
        <fullName evidence="1">Uncharacterized protein</fullName>
    </submittedName>
</protein>
<accession>A0A383D2C0</accession>
<evidence type="ECO:0000313" key="1">
    <source>
        <dbReference type="EMBL" id="SVE38454.1"/>
    </source>
</evidence>
<sequence>MTRRSLSFILVLMSKQNCTIIANAQKVDTSTLSIEQSTFI</sequence>